<feature type="region of interest" description="Disordered" evidence="1">
    <location>
        <begin position="34"/>
        <end position="59"/>
    </location>
</feature>
<organism evidence="3 4">
    <name type="scientific">Lysobacter capsici AZ78</name>
    <dbReference type="NCBI Taxonomy" id="1444315"/>
    <lineage>
        <taxon>Bacteria</taxon>
        <taxon>Pseudomonadati</taxon>
        <taxon>Pseudomonadota</taxon>
        <taxon>Gammaproteobacteria</taxon>
        <taxon>Lysobacterales</taxon>
        <taxon>Lysobacteraceae</taxon>
        <taxon>Lysobacter</taxon>
    </lineage>
</organism>
<dbReference type="Proteomes" id="UP000023435">
    <property type="component" value="Unassembled WGS sequence"/>
</dbReference>
<reference evidence="3 4" key="1">
    <citation type="journal article" date="2014" name="Genome Announc.">
        <title>Draft Genome Sequence of Lysobacter capsici AZ78, a Bacterium Antagonistic to Plant-Pathogenic Oomycetes.</title>
        <authorList>
            <person name="Puopolo G."/>
            <person name="Sonego P."/>
            <person name="Engelen K."/>
            <person name="Pertot I."/>
        </authorList>
    </citation>
    <scope>NUCLEOTIDE SEQUENCE [LARGE SCALE GENOMIC DNA]</scope>
    <source>
        <strain evidence="3 4">AZ78</strain>
    </source>
</reference>
<dbReference type="Gene3D" id="1.25.10.10">
    <property type="entry name" value="Leucine-rich Repeat Variant"/>
    <property type="match status" value="1"/>
</dbReference>
<evidence type="ECO:0000313" key="3">
    <source>
        <dbReference type="EMBL" id="KWS04812.1"/>
    </source>
</evidence>
<gene>
    <name evidence="3" type="ORF">AZ78_2362</name>
</gene>
<accession>A0A108U934</accession>
<dbReference type="EMBL" id="JAJA02000001">
    <property type="protein sequence ID" value="KWS04812.1"/>
    <property type="molecule type" value="Genomic_DNA"/>
</dbReference>
<name>A0A108U934_9GAMM</name>
<evidence type="ECO:0000313" key="4">
    <source>
        <dbReference type="Proteomes" id="UP000023435"/>
    </source>
</evidence>
<dbReference type="RefSeq" id="WP_036102378.1">
    <property type="nucleotide sequence ID" value="NZ_JAJA02000001.1"/>
</dbReference>
<feature type="chain" id="PRO_5007131707" description="HEAT repeat domain-containing protein" evidence="2">
    <location>
        <begin position="21"/>
        <end position="307"/>
    </location>
</feature>
<evidence type="ECO:0000256" key="2">
    <source>
        <dbReference type="SAM" id="SignalP"/>
    </source>
</evidence>
<dbReference type="InterPro" id="IPR016024">
    <property type="entry name" value="ARM-type_fold"/>
</dbReference>
<sequence>MNFKHALSIAVVSAVAGAFAGGAYVAHRAPVVPTRDAKPPAAETDANAHRANGAQPHSPYPDYLSLGGDAPVSFESLRQRASRDPAFLQSLLQRFRNETDPAARGELLSLLNAVSGEEVLRFALSLSASTRAQDERDGLALLSAYSMDRAEVRQTLLAKLEQGGDPQRRTELVAMLTPATLPSEDAAPVVAQLAALARDPDPALRAQAVLQLAQWDDSEHTEDLLHRAILDPSAPVRASAIAGVQGSRLRSDRLKEALLDIAADPASSAADRGAATFALQDFRLNRAEYGIWRRAQAQADADSGEGG</sequence>
<evidence type="ECO:0000256" key="1">
    <source>
        <dbReference type="SAM" id="MobiDB-lite"/>
    </source>
</evidence>
<keyword evidence="4" id="KW-1185">Reference proteome</keyword>
<proteinExistence type="predicted"/>
<feature type="signal peptide" evidence="2">
    <location>
        <begin position="1"/>
        <end position="20"/>
    </location>
</feature>
<keyword evidence="2" id="KW-0732">Signal</keyword>
<dbReference type="OrthoDB" id="6021902at2"/>
<dbReference type="Pfam" id="PF13646">
    <property type="entry name" value="HEAT_2"/>
    <property type="match status" value="1"/>
</dbReference>
<dbReference type="AlphaFoldDB" id="A0A108U934"/>
<dbReference type="InterPro" id="IPR011989">
    <property type="entry name" value="ARM-like"/>
</dbReference>
<dbReference type="SUPFAM" id="SSF48371">
    <property type="entry name" value="ARM repeat"/>
    <property type="match status" value="1"/>
</dbReference>
<comment type="caution">
    <text evidence="3">The sequence shown here is derived from an EMBL/GenBank/DDBJ whole genome shotgun (WGS) entry which is preliminary data.</text>
</comment>
<protein>
    <recommendedName>
        <fullName evidence="5">HEAT repeat domain-containing protein</fullName>
    </recommendedName>
</protein>
<evidence type="ECO:0008006" key="5">
    <source>
        <dbReference type="Google" id="ProtNLM"/>
    </source>
</evidence>